<sequence length="83" mass="8940">MGSGFQIRNVPEETHRILKARAAARRKSLNTYLLEILEREVARPTLGEILDRAAREAVLAEAAEAAEAAERAGAAAVEALDEA</sequence>
<dbReference type="SUPFAM" id="SSF47598">
    <property type="entry name" value="Ribbon-helix-helix"/>
    <property type="match status" value="1"/>
</dbReference>
<dbReference type="InterPro" id="IPR053853">
    <property type="entry name" value="FitA-like_RHH"/>
</dbReference>
<evidence type="ECO:0000313" key="3">
    <source>
        <dbReference type="Proteomes" id="UP000272015"/>
    </source>
</evidence>
<evidence type="ECO:0000259" key="1">
    <source>
        <dbReference type="Pfam" id="PF22513"/>
    </source>
</evidence>
<dbReference type="EMBL" id="QZVS01000085">
    <property type="protein sequence ID" value="RJT88152.1"/>
    <property type="molecule type" value="Genomic_DNA"/>
</dbReference>
<dbReference type="InterPro" id="IPR010985">
    <property type="entry name" value="Ribbon_hlx_hlx"/>
</dbReference>
<protein>
    <recommendedName>
        <fullName evidence="1">Antitoxin FitA-like ribbon-helix-helix domain-containing protein</fullName>
    </recommendedName>
</protein>
<dbReference type="Proteomes" id="UP000272015">
    <property type="component" value="Unassembled WGS sequence"/>
</dbReference>
<dbReference type="Pfam" id="PF22513">
    <property type="entry name" value="FitA-like_RHH"/>
    <property type="match status" value="1"/>
</dbReference>
<dbReference type="GO" id="GO:0006355">
    <property type="term" value="P:regulation of DNA-templated transcription"/>
    <property type="evidence" value="ECO:0007669"/>
    <property type="project" value="InterPro"/>
</dbReference>
<proteinExistence type="predicted"/>
<dbReference type="AlphaFoldDB" id="A0A3A5MFF4"/>
<keyword evidence="3" id="KW-1185">Reference proteome</keyword>
<comment type="caution">
    <text evidence="2">The sequence shown here is derived from an EMBL/GenBank/DDBJ whole genome shotgun (WGS) entry which is preliminary data.</text>
</comment>
<gene>
    <name evidence="2" type="ORF">D6T64_11610</name>
</gene>
<organism evidence="2 3">
    <name type="scientific">Cryobacterium melibiosiphilum</name>
    <dbReference type="NCBI Taxonomy" id="995039"/>
    <lineage>
        <taxon>Bacteria</taxon>
        <taxon>Bacillati</taxon>
        <taxon>Actinomycetota</taxon>
        <taxon>Actinomycetes</taxon>
        <taxon>Micrococcales</taxon>
        <taxon>Microbacteriaceae</taxon>
        <taxon>Cryobacterium</taxon>
    </lineage>
</organism>
<name>A0A3A5MFF4_9MICO</name>
<feature type="domain" description="Antitoxin FitA-like ribbon-helix-helix" evidence="1">
    <location>
        <begin position="7"/>
        <end position="41"/>
    </location>
</feature>
<evidence type="ECO:0000313" key="2">
    <source>
        <dbReference type="EMBL" id="RJT88152.1"/>
    </source>
</evidence>
<reference evidence="2 3" key="1">
    <citation type="submission" date="2018-09" db="EMBL/GenBank/DDBJ databases">
        <title>Novel species of Cryobacterium.</title>
        <authorList>
            <person name="Liu Q."/>
            <person name="Xin Y.-H."/>
        </authorList>
    </citation>
    <scope>NUCLEOTIDE SEQUENCE [LARGE SCALE GENOMIC DNA]</scope>
    <source>
        <strain evidence="2 3">Hh39</strain>
    </source>
</reference>
<accession>A0A3A5MFF4</accession>